<organism evidence="2 3">
    <name type="scientific">Pandoraea pneumonica</name>
    <dbReference type="NCBI Taxonomy" id="2508299"/>
    <lineage>
        <taxon>Bacteria</taxon>
        <taxon>Pseudomonadati</taxon>
        <taxon>Pseudomonadota</taxon>
        <taxon>Betaproteobacteria</taxon>
        <taxon>Burkholderiales</taxon>
        <taxon>Burkholderiaceae</taxon>
        <taxon>Pandoraea</taxon>
    </lineage>
</organism>
<dbReference type="InterPro" id="IPR038556">
    <property type="entry name" value="TAC_Gp13-like_sf"/>
</dbReference>
<proteinExistence type="predicted"/>
<evidence type="ECO:0000256" key="1">
    <source>
        <dbReference type="SAM" id="MobiDB-lite"/>
    </source>
</evidence>
<dbReference type="OrthoDB" id="7584736at2"/>
<evidence type="ECO:0000313" key="3">
    <source>
        <dbReference type="Proteomes" id="UP000366945"/>
    </source>
</evidence>
<sequence length="141" mass="14982">MALTREQILAADDLAVESVPVPEWGGDVRVRMMSGEQRDQLTAMMVAASDASQNVTAVRFGQMVVSLCLVDDDGALLFGADRLDELRKKQPHVIERLALHAIRINGLGPGAVEEAKKPSETIQSSGSGSDSPSPLGEQSPS</sequence>
<accession>A0A5E4WYD8</accession>
<dbReference type="EMBL" id="CABPSK010000003">
    <property type="protein sequence ID" value="VVE28185.1"/>
    <property type="molecule type" value="Genomic_DNA"/>
</dbReference>
<evidence type="ECO:0000313" key="2">
    <source>
        <dbReference type="EMBL" id="VVE28185.1"/>
    </source>
</evidence>
<dbReference type="RefSeq" id="WP_150680760.1">
    <property type="nucleotide sequence ID" value="NZ_CABPSK010000003.1"/>
</dbReference>
<dbReference type="AlphaFoldDB" id="A0A5E4WYD8"/>
<feature type="region of interest" description="Disordered" evidence="1">
    <location>
        <begin position="109"/>
        <end position="141"/>
    </location>
</feature>
<reference evidence="2 3" key="1">
    <citation type="submission" date="2019-08" db="EMBL/GenBank/DDBJ databases">
        <authorList>
            <person name="Peeters C."/>
        </authorList>
    </citation>
    <scope>NUCLEOTIDE SEQUENCE [LARGE SCALE GENOMIC DNA]</scope>
    <source>
        <strain evidence="2 3">LMG 31114</strain>
    </source>
</reference>
<dbReference type="Proteomes" id="UP000366945">
    <property type="component" value="Unassembled WGS sequence"/>
</dbReference>
<keyword evidence="3" id="KW-1185">Reference proteome</keyword>
<feature type="compositionally biased region" description="Low complexity" evidence="1">
    <location>
        <begin position="124"/>
        <end position="134"/>
    </location>
</feature>
<name>A0A5E4WYD8_9BURK</name>
<evidence type="ECO:0008006" key="4">
    <source>
        <dbReference type="Google" id="ProtNLM"/>
    </source>
</evidence>
<dbReference type="Gene3D" id="3.30.2220.20">
    <property type="entry name" value="Phage tail assembly chaperone gp13-like"/>
    <property type="match status" value="1"/>
</dbReference>
<dbReference type="GeneID" id="300405521"/>
<protein>
    <recommendedName>
        <fullName evidence="4">Phage tail protein</fullName>
    </recommendedName>
</protein>
<gene>
    <name evidence="2" type="ORF">PPN31114_03512</name>
</gene>